<feature type="region of interest" description="Disordered" evidence="1">
    <location>
        <begin position="355"/>
        <end position="377"/>
    </location>
</feature>
<keyword evidence="2" id="KW-0540">Nuclease</keyword>
<evidence type="ECO:0000313" key="2">
    <source>
        <dbReference type="EMBL" id="AXG08480.1"/>
    </source>
</evidence>
<keyword evidence="2" id="KW-0378">Hydrolase</keyword>
<dbReference type="EMBL" id="CP031147">
    <property type="protein sequence ID" value="AXG08480.1"/>
    <property type="molecule type" value="Genomic_DNA"/>
</dbReference>
<keyword evidence="2" id="KW-0614">Plasmid</keyword>
<dbReference type="AlphaFoldDB" id="A0A345E8F8"/>
<evidence type="ECO:0000313" key="3">
    <source>
        <dbReference type="Proteomes" id="UP000252985"/>
    </source>
</evidence>
<keyword evidence="2" id="KW-0255">Endonuclease</keyword>
<evidence type="ECO:0000256" key="1">
    <source>
        <dbReference type="SAM" id="MobiDB-lite"/>
    </source>
</evidence>
<proteinExistence type="predicted"/>
<organism evidence="2 3">
    <name type="scientific">Haloplanus rubicundus</name>
    <dbReference type="NCBI Taxonomy" id="1547898"/>
    <lineage>
        <taxon>Archaea</taxon>
        <taxon>Methanobacteriati</taxon>
        <taxon>Methanobacteriota</taxon>
        <taxon>Stenosarchaea group</taxon>
        <taxon>Halobacteria</taxon>
        <taxon>Halobacteriales</taxon>
        <taxon>Haloferacaceae</taxon>
        <taxon>Haloplanus</taxon>
    </lineage>
</organism>
<dbReference type="GO" id="GO:0004519">
    <property type="term" value="F:endonuclease activity"/>
    <property type="evidence" value="ECO:0007669"/>
    <property type="project" value="UniProtKB-KW"/>
</dbReference>
<dbReference type="Gene3D" id="3.30.870.10">
    <property type="entry name" value="Endonuclease Chain A"/>
    <property type="match status" value="1"/>
</dbReference>
<protein>
    <submittedName>
        <fullName evidence="2">NgoFVII family restriction endonuclease</fullName>
    </submittedName>
</protein>
<feature type="compositionally biased region" description="Acidic residues" evidence="1">
    <location>
        <begin position="355"/>
        <end position="367"/>
    </location>
</feature>
<reference evidence="2 3" key="1">
    <citation type="submission" date="2018-07" db="EMBL/GenBank/DDBJ databases">
        <title>Genome sequences of Haloplanus sp. CBA1112.</title>
        <authorList>
            <person name="Kim Y.B."/>
            <person name="Roh S.W."/>
        </authorList>
    </citation>
    <scope>NUCLEOTIDE SEQUENCE [LARGE SCALE GENOMIC DNA]</scope>
    <source>
        <strain evidence="2 3">CBA1112</strain>
        <plasmid evidence="3">pcba1112-01</plasmid>
    </source>
</reference>
<gene>
    <name evidence="2" type="ORF">DU484_00710</name>
</gene>
<sequence>MMGKAVCVRSSKYGFSENLRPRRNRIKSVSRGVELSDFPPEAGQFVDGELLMPVTERSFCGEQIEARPWNEFEVNLGCDHYFEIESSITFSRYPDSRYFMEWATTINLGGFGNAAEMEWETVKSWDSFTEFFEGAVHIDAVTYCESPELLLDLFEQHDGKLESMDVLVGNREEYQSSVDDVTVARQLQRYYREDKLIVRLKNRKVVHSKLYRIVKDGDEVTLISGSANLSYNSWKNQTNSVVVFRTEVDSQLDQQFKTWIDDHREQYADTVFMEDLVAELEALDDQEEKDRRIELWIDNRDTQLTERGEIHSNVGQELEELGQEVDRVVGVTDDPEAADEVVTIQHEEVGVEIDDESNGSMEADDNEQSSTGVTGAKTPEYTITLPTQGFETDGYLDRVKTDLKRRGADVGSDAITTSVEGYTNYLQTRYDVPKMWVDEENCRVHLQHGEHHRILTADHEPSPEVLNAALQNIQDYIETIDRWGETNNARAVKAHMYEGILYGLWAPFVNLYARQFYGNVTLDNALQYLYIFGESDAGKDKFSEFVLRLISDDLVRGGADADDVGKNQIRALRDLDTVFPYVVSDIAKQKIERVDTLRNFWQDSWHPSNDISYPTLIFTSNDSRPNDWFRNRAKMLHFDVAFPSNPEDEGFYEAQEDLNEILDATNPIFAYVSRRILEDEMYLDAGGTVDDVRRIFLDFYDRLDRERPKYFPERPANRRYNIGKRKWRQAFHRDDVTFERRENHLIADFDLEPHELYSYRKTLPTKMRPEKSGRNIIVKNPDDFEEWLEMDDLRADDEEASGGLLQRLFR</sequence>
<geneLocation type="plasmid" evidence="3">
    <name>pcba1112-01</name>
</geneLocation>
<name>A0A345E8F8_9EURY</name>
<accession>A0A345E8F8</accession>
<dbReference type="KEGG" id="haq:DU484_00710"/>
<dbReference type="Proteomes" id="UP000252985">
    <property type="component" value="Plasmid pCBA1112-01"/>
</dbReference>
<dbReference type="SUPFAM" id="SSF56024">
    <property type="entry name" value="Phospholipase D/nuclease"/>
    <property type="match status" value="1"/>
</dbReference>